<keyword evidence="8" id="KW-1185">Reference proteome</keyword>
<proteinExistence type="predicted"/>
<evidence type="ECO:0000256" key="4">
    <source>
        <dbReference type="ARBA" id="ARBA00023235"/>
    </source>
</evidence>
<keyword evidence="4" id="KW-0413">Isomerase</keyword>
<reference evidence="8" key="1">
    <citation type="journal article" date="2019" name="Int. J. Syst. Evol. Microbiol.">
        <title>The Global Catalogue of Microorganisms (GCM) 10K type strain sequencing project: providing services to taxonomists for standard genome sequencing and annotation.</title>
        <authorList>
            <consortium name="The Broad Institute Genomics Platform"/>
            <consortium name="The Broad Institute Genome Sequencing Center for Infectious Disease"/>
            <person name="Wu L."/>
            <person name="Ma J."/>
        </authorList>
    </citation>
    <scope>NUCLEOTIDE SEQUENCE [LARGE SCALE GENOMIC DNA]</scope>
    <source>
        <strain evidence="8">JCM 18304</strain>
    </source>
</reference>
<dbReference type="InterPro" id="IPR027417">
    <property type="entry name" value="P-loop_NTPase"/>
</dbReference>
<feature type="domain" description="Helicase ATP-binding" evidence="5">
    <location>
        <begin position="174"/>
        <end position="360"/>
    </location>
</feature>
<evidence type="ECO:0000256" key="2">
    <source>
        <dbReference type="ARBA" id="ARBA00022840"/>
    </source>
</evidence>
<dbReference type="InterPro" id="IPR001650">
    <property type="entry name" value="Helicase_C-like"/>
</dbReference>
<dbReference type="InterPro" id="IPR014001">
    <property type="entry name" value="Helicase_ATP-bd"/>
</dbReference>
<dbReference type="Pfam" id="PF00270">
    <property type="entry name" value="DEAD"/>
    <property type="match status" value="1"/>
</dbReference>
<dbReference type="RefSeq" id="WP_345633899.1">
    <property type="nucleotide sequence ID" value="NZ_BAABJQ010000017.1"/>
</dbReference>
<evidence type="ECO:0000259" key="5">
    <source>
        <dbReference type="PROSITE" id="PS51192"/>
    </source>
</evidence>
<accession>A0ABP9SAN6</accession>
<dbReference type="PROSITE" id="PS51194">
    <property type="entry name" value="HELICASE_CTER"/>
    <property type="match status" value="1"/>
</dbReference>
<evidence type="ECO:0000256" key="3">
    <source>
        <dbReference type="ARBA" id="ARBA00023125"/>
    </source>
</evidence>
<dbReference type="EMBL" id="BAABJQ010000017">
    <property type="protein sequence ID" value="GAA5192482.1"/>
    <property type="molecule type" value="Genomic_DNA"/>
</dbReference>
<name>A0ABP9SAN6_9ACTN</name>
<dbReference type="PANTHER" id="PTHR13710">
    <property type="entry name" value="DNA HELICASE RECQ FAMILY MEMBER"/>
    <property type="match status" value="1"/>
</dbReference>
<gene>
    <name evidence="7" type="ORF">GCM10023322_52190</name>
</gene>
<dbReference type="InterPro" id="IPR011545">
    <property type="entry name" value="DEAD/DEAH_box_helicase_dom"/>
</dbReference>
<evidence type="ECO:0000313" key="7">
    <source>
        <dbReference type="EMBL" id="GAA5192482.1"/>
    </source>
</evidence>
<sequence length="867" mass="94863">MTAQRDLLQDCLRGDVAHQAHLTGPHRRLADAWLSDQPGPAISGDVAALLGHVLRHERGVTGPDSKTHLDLDLAGRGISVDSIQRANLDGVRFGTTHYRVSPGTRWAPTWLHGNPEWIDLACASPGPYVDSCATSVPTYARPTTPVAADPALTTIAPKLDSYRSRTQATAVRTAALRDPRSTLHVVLPTGTGKSLVGIAPGLFRSNSTTIVLVPTTALALDQERNIRCVFPVAALPTELAYYSDRAPAEKELILKRLKEGSQRLLFASPEALVGGLVGPLRELASSGGLTHFVIDEAHLVRTWGLSFRPEFQIVAALLTELRVIATSMSHEPPRVTLMTATLSAAGLELNDELFRGEQPSTFVGSTYLRTELRYLVGERTSTQERVVRLIEALHHLPRPAIIYTALVNDARNIARELREAGFARTEAFHGRTGSAERLEILRHWSGEGGPTTCDVVVGTSAFGLGVDQADVRTVIHACAPASVDRFYQEVGRAGRDGHAALSVWLPAEGDVERGRGIERTTVIGDDKAWNRWVAMRSHRAELEGGSMVLDTSIVPPHKRYRSDANRLWNRNTLVLMQRAELIAIEARTPPSLVRAPDESEELFRARCSAAWDEFARLIRVRIRPSVDNLDQQTFEQALASARNEIKASESASIRRVDRLLRREECWAKILREEYDYHDVGETRASQSVSPSCSGCPATGHVATDGLSAVLPMVVPVDVPDLGRGVRAPLERLAAGQRSIVVSYAGRDMTQALSNLVQRCVSHGVRAVLADSTIVRRLAVKNAYRYADEGLVMVDEIPLGGPPVTSSVPTLILLDHDDSPRVRWLSPTSGPLLIVVVPETMADPEYPNHLLKHIRSPHWSLSGFLRSI</sequence>
<evidence type="ECO:0008006" key="9">
    <source>
        <dbReference type="Google" id="ProtNLM"/>
    </source>
</evidence>
<evidence type="ECO:0000259" key="6">
    <source>
        <dbReference type="PROSITE" id="PS51194"/>
    </source>
</evidence>
<dbReference type="SMART" id="SM00487">
    <property type="entry name" value="DEXDc"/>
    <property type="match status" value="1"/>
</dbReference>
<organism evidence="7 8">
    <name type="scientific">Rugosimonospora acidiphila</name>
    <dbReference type="NCBI Taxonomy" id="556531"/>
    <lineage>
        <taxon>Bacteria</taxon>
        <taxon>Bacillati</taxon>
        <taxon>Actinomycetota</taxon>
        <taxon>Actinomycetes</taxon>
        <taxon>Micromonosporales</taxon>
        <taxon>Micromonosporaceae</taxon>
        <taxon>Rugosimonospora</taxon>
    </lineage>
</organism>
<dbReference type="Gene3D" id="3.40.50.300">
    <property type="entry name" value="P-loop containing nucleotide triphosphate hydrolases"/>
    <property type="match status" value="2"/>
</dbReference>
<dbReference type="Proteomes" id="UP001501570">
    <property type="component" value="Unassembled WGS sequence"/>
</dbReference>
<keyword evidence="3" id="KW-0238">DNA-binding</keyword>
<dbReference type="SMART" id="SM00490">
    <property type="entry name" value="HELICc"/>
    <property type="match status" value="1"/>
</dbReference>
<comment type="caution">
    <text evidence="7">The sequence shown here is derived from an EMBL/GenBank/DDBJ whole genome shotgun (WGS) entry which is preliminary data.</text>
</comment>
<dbReference type="SUPFAM" id="SSF52540">
    <property type="entry name" value="P-loop containing nucleoside triphosphate hydrolases"/>
    <property type="match status" value="1"/>
</dbReference>
<evidence type="ECO:0000256" key="1">
    <source>
        <dbReference type="ARBA" id="ARBA00022741"/>
    </source>
</evidence>
<evidence type="ECO:0000313" key="8">
    <source>
        <dbReference type="Proteomes" id="UP001501570"/>
    </source>
</evidence>
<protein>
    <recommendedName>
        <fullName evidence="9">ATP-dependent DNA helicase RecQ</fullName>
    </recommendedName>
</protein>
<dbReference type="PROSITE" id="PS51192">
    <property type="entry name" value="HELICASE_ATP_BIND_1"/>
    <property type="match status" value="1"/>
</dbReference>
<feature type="domain" description="Helicase C-terminal" evidence="6">
    <location>
        <begin position="385"/>
        <end position="543"/>
    </location>
</feature>
<keyword evidence="1" id="KW-0547">Nucleotide-binding</keyword>
<dbReference type="PANTHER" id="PTHR13710:SF153">
    <property type="entry name" value="RECQ-LIKE DNA HELICASE BLM"/>
    <property type="match status" value="1"/>
</dbReference>
<dbReference type="NCBIfam" id="NF041063">
    <property type="entry name" value="DpdF"/>
    <property type="match status" value="1"/>
</dbReference>
<keyword evidence="2" id="KW-0067">ATP-binding</keyword>
<dbReference type="Pfam" id="PF00271">
    <property type="entry name" value="Helicase_C"/>
    <property type="match status" value="1"/>
</dbReference>